<evidence type="ECO:0000256" key="10">
    <source>
        <dbReference type="HAMAP-Rule" id="MF_01331"/>
    </source>
</evidence>
<comment type="similarity">
    <text evidence="2 10 11">Belongs to the universal ribosomal protein uL22 family.</text>
</comment>
<evidence type="ECO:0000256" key="6">
    <source>
        <dbReference type="ARBA" id="ARBA00022980"/>
    </source>
</evidence>
<dbReference type="InterPro" id="IPR005727">
    <property type="entry name" value="Ribosomal_uL22_bac/chlpt-type"/>
</dbReference>
<protein>
    <recommendedName>
        <fullName evidence="9 10">Large ribosomal subunit protein uL22</fullName>
    </recommendedName>
</protein>
<dbReference type="InterPro" id="IPR036394">
    <property type="entry name" value="Ribosomal_uL22_sf"/>
</dbReference>
<dbReference type="GO" id="GO:0019843">
    <property type="term" value="F:rRNA binding"/>
    <property type="evidence" value="ECO:0007669"/>
    <property type="project" value="UniProtKB-UniRule"/>
</dbReference>
<keyword evidence="4 10" id="KW-0699">rRNA-binding</keyword>
<dbReference type="CDD" id="cd00336">
    <property type="entry name" value="Ribosomal_L22"/>
    <property type="match status" value="1"/>
</dbReference>
<keyword evidence="7 10" id="KW-0687">Ribonucleoprotein</keyword>
<dbReference type="HAMAP" id="MF_01331_B">
    <property type="entry name" value="Ribosomal_uL22_B"/>
    <property type="match status" value="1"/>
</dbReference>
<evidence type="ECO:0000256" key="5">
    <source>
        <dbReference type="ARBA" id="ARBA00022884"/>
    </source>
</evidence>
<evidence type="ECO:0000256" key="11">
    <source>
        <dbReference type="RuleBase" id="RU004005"/>
    </source>
</evidence>
<gene>
    <name evidence="10 14" type="primary">rplV</name>
    <name evidence="14" type="ORF">MHSWG343_09790</name>
</gene>
<evidence type="ECO:0000256" key="2">
    <source>
        <dbReference type="ARBA" id="ARBA00009451"/>
    </source>
</evidence>
<proteinExistence type="inferred from homology"/>
<keyword evidence="5 10" id="KW-0694">RNA-binding</keyword>
<dbReference type="GO" id="GO:0003735">
    <property type="term" value="F:structural constituent of ribosome"/>
    <property type="evidence" value="ECO:0007669"/>
    <property type="project" value="InterPro"/>
</dbReference>
<evidence type="ECO:0000256" key="8">
    <source>
        <dbReference type="ARBA" id="ARBA00025084"/>
    </source>
</evidence>
<dbReference type="AlphaFoldDB" id="A0A478FRC5"/>
<dbReference type="GO" id="GO:0022625">
    <property type="term" value="C:cytosolic large ribosomal subunit"/>
    <property type="evidence" value="ECO:0007669"/>
    <property type="project" value="TreeGrafter"/>
</dbReference>
<dbReference type="PANTHER" id="PTHR13501:SF8">
    <property type="entry name" value="LARGE RIBOSOMAL SUBUNIT PROTEIN UL22M"/>
    <property type="match status" value="1"/>
</dbReference>
<comment type="function">
    <text evidence="1 10">The globular domain of the protein is located near the polypeptide exit tunnel on the outside of the subunit, while an extended beta-hairpin is found that lines the wall of the exit tunnel in the center of the 70S ribosome.</text>
</comment>
<organism evidence="14 15">
    <name type="scientific">Candidatus Mycoplasma haematohominis</name>
    <dbReference type="NCBI Taxonomy" id="1494318"/>
    <lineage>
        <taxon>Bacteria</taxon>
        <taxon>Bacillati</taxon>
        <taxon>Mycoplasmatota</taxon>
        <taxon>Mollicutes</taxon>
        <taxon>Mycoplasmataceae</taxon>
        <taxon>Mycoplasma</taxon>
    </lineage>
</organism>
<dbReference type="Gene3D" id="3.90.470.10">
    <property type="entry name" value="Ribosomal protein L22/L17"/>
    <property type="match status" value="1"/>
</dbReference>
<keyword evidence="6 10" id="KW-0689">Ribosomal protein</keyword>
<evidence type="ECO:0000256" key="3">
    <source>
        <dbReference type="ARBA" id="ARBA00011838"/>
    </source>
</evidence>
<evidence type="ECO:0000313" key="15">
    <source>
        <dbReference type="Proteomes" id="UP000324831"/>
    </source>
</evidence>
<dbReference type="PROSITE" id="PS00464">
    <property type="entry name" value="RIBOSOMAL_L22"/>
    <property type="match status" value="1"/>
</dbReference>
<evidence type="ECO:0000256" key="9">
    <source>
        <dbReference type="ARBA" id="ARBA00035207"/>
    </source>
</evidence>
<dbReference type="InterPro" id="IPR001063">
    <property type="entry name" value="Ribosomal_uL22"/>
</dbReference>
<comment type="caution">
    <text evidence="14">The sequence shown here is derived from an EMBL/GenBank/DDBJ whole genome shotgun (WGS) entry which is preliminary data.</text>
</comment>
<accession>A0A478FRC5</accession>
<sequence>MLAKAIQRNVHVSSKKANLCCRLIRNKSVEQALKILENQPHKTAKYLSKLLIAACANAVHNHAMSGRDLYVFSSIANQGRTLKRTMPRARGRADLMRKRFSHLEVWVSDDPQEKEKRNAIFLKPRAHQSKYRKSLDKNTSIEIMPKLIAKKQRESEGN</sequence>
<evidence type="ECO:0000256" key="7">
    <source>
        <dbReference type="ARBA" id="ARBA00023274"/>
    </source>
</evidence>
<dbReference type="EMBL" id="BIMN01000006">
    <property type="protein sequence ID" value="GCE63972.1"/>
    <property type="molecule type" value="Genomic_DNA"/>
</dbReference>
<dbReference type="PANTHER" id="PTHR13501">
    <property type="entry name" value="CHLOROPLAST 50S RIBOSOMAL PROTEIN L22-RELATED"/>
    <property type="match status" value="1"/>
</dbReference>
<dbReference type="Pfam" id="PF00237">
    <property type="entry name" value="Ribosomal_L22"/>
    <property type="match status" value="1"/>
</dbReference>
<evidence type="ECO:0000256" key="12">
    <source>
        <dbReference type="RuleBase" id="RU004006"/>
    </source>
</evidence>
<dbReference type="RefSeq" id="WP_216083132.1">
    <property type="nucleotide sequence ID" value="NZ_CACTIB010000016.1"/>
</dbReference>
<name>A0A478FRC5_9MOLU</name>
<comment type="function">
    <text evidence="8">This protein binds specifically to 23S rRNA; its binding is stimulated by other ribosomal proteins, e.g. L4, L17, and L20. It is important during the early stages of 50S assembly. It makes multiple contacts with different domains of the 23S rRNA in the assembled 50S subunit and ribosome.</text>
</comment>
<evidence type="ECO:0000256" key="1">
    <source>
        <dbReference type="ARBA" id="ARBA00003478"/>
    </source>
</evidence>
<comment type="function">
    <text evidence="10 13">This protein binds specifically to 23S rRNA; its binding is stimulated by other ribosomal proteins, e.g., L4, L17, and L20. It is important during the early stages of 50S assembly. It makes multiple contacts with different domains of the 23S rRNA in the assembled 50S subunit and ribosome.</text>
</comment>
<dbReference type="SUPFAM" id="SSF54843">
    <property type="entry name" value="Ribosomal protein L22"/>
    <property type="match status" value="1"/>
</dbReference>
<dbReference type="InterPro" id="IPR018260">
    <property type="entry name" value="Ribosomal_uL22_CS"/>
</dbReference>
<dbReference type="Proteomes" id="UP000324831">
    <property type="component" value="Unassembled WGS sequence"/>
</dbReference>
<evidence type="ECO:0000256" key="4">
    <source>
        <dbReference type="ARBA" id="ARBA00022730"/>
    </source>
</evidence>
<dbReference type="InterPro" id="IPR047867">
    <property type="entry name" value="Ribosomal_uL22_bac/org-type"/>
</dbReference>
<dbReference type="GO" id="GO:0006412">
    <property type="term" value="P:translation"/>
    <property type="evidence" value="ECO:0007669"/>
    <property type="project" value="UniProtKB-UniRule"/>
</dbReference>
<dbReference type="NCBIfam" id="TIGR01044">
    <property type="entry name" value="rplV_bact"/>
    <property type="match status" value="1"/>
</dbReference>
<reference evidence="14 15" key="1">
    <citation type="submission" date="2019-01" db="EMBL/GenBank/DDBJ databases">
        <title>Draft genome sequences of Candidatus Mycoplasma haemohominis SWG34-3 identified from a patient with pyrexia, anemia and liver dysfunction.</title>
        <authorList>
            <person name="Sekizuka T."/>
            <person name="Hattori N."/>
            <person name="Katano H."/>
            <person name="Takuma T."/>
            <person name="Ito T."/>
            <person name="Arai N."/>
            <person name="Yanai R."/>
            <person name="Ishii S."/>
            <person name="Miura Y."/>
            <person name="Tokunaga T."/>
            <person name="Watanabe H."/>
            <person name="Nomura N."/>
            <person name="Eguchi J."/>
            <person name="Arai T."/>
            <person name="Hasegawa H."/>
            <person name="Nakamaki T."/>
            <person name="Wakita T."/>
            <person name="Niki Y."/>
            <person name="Kuroda M."/>
        </authorList>
    </citation>
    <scope>NUCLEOTIDE SEQUENCE [LARGE SCALE GENOMIC DNA]</scope>
    <source>
        <strain evidence="14">SWG34-3</strain>
    </source>
</reference>
<evidence type="ECO:0000313" key="14">
    <source>
        <dbReference type="EMBL" id="GCE63972.1"/>
    </source>
</evidence>
<comment type="subunit">
    <text evidence="3 10 12">Part of the 50S ribosomal subunit.</text>
</comment>
<evidence type="ECO:0000256" key="13">
    <source>
        <dbReference type="RuleBase" id="RU004008"/>
    </source>
</evidence>